<keyword evidence="3" id="KW-1185">Reference proteome</keyword>
<dbReference type="Proteomes" id="UP000789901">
    <property type="component" value="Unassembled WGS sequence"/>
</dbReference>
<feature type="compositionally biased region" description="Basic residues" evidence="1">
    <location>
        <begin position="1"/>
        <end position="19"/>
    </location>
</feature>
<evidence type="ECO:0000313" key="2">
    <source>
        <dbReference type="EMBL" id="CAG8844829.1"/>
    </source>
</evidence>
<evidence type="ECO:0000256" key="1">
    <source>
        <dbReference type="SAM" id="MobiDB-lite"/>
    </source>
</evidence>
<sequence length="126" mass="15163">RLSRSIKKEKSCKKNRNHEKRQFSRNKKEKEELSRVKLDYFYLYAELAYEDANFYAERDKKVSLTDLGHDILKEEELGFKLDNDLDRVIKIFVRTNAKEQLDLSHIHEFPELLNDLLDEADKFKII</sequence>
<reference evidence="2 3" key="1">
    <citation type="submission" date="2021-06" db="EMBL/GenBank/DDBJ databases">
        <authorList>
            <person name="Kallberg Y."/>
            <person name="Tangrot J."/>
            <person name="Rosling A."/>
        </authorList>
    </citation>
    <scope>NUCLEOTIDE SEQUENCE [LARGE SCALE GENOMIC DNA]</scope>
    <source>
        <strain evidence="2 3">120-4 pot B 10/14</strain>
    </source>
</reference>
<comment type="caution">
    <text evidence="2">The sequence shown here is derived from an EMBL/GenBank/DDBJ whole genome shotgun (WGS) entry which is preliminary data.</text>
</comment>
<gene>
    <name evidence="2" type="ORF">GMARGA_LOCUS37320</name>
</gene>
<proteinExistence type="predicted"/>
<name>A0ABN7X246_GIGMA</name>
<evidence type="ECO:0000313" key="3">
    <source>
        <dbReference type="Proteomes" id="UP000789901"/>
    </source>
</evidence>
<organism evidence="2 3">
    <name type="scientific">Gigaspora margarita</name>
    <dbReference type="NCBI Taxonomy" id="4874"/>
    <lineage>
        <taxon>Eukaryota</taxon>
        <taxon>Fungi</taxon>
        <taxon>Fungi incertae sedis</taxon>
        <taxon>Mucoromycota</taxon>
        <taxon>Glomeromycotina</taxon>
        <taxon>Glomeromycetes</taxon>
        <taxon>Diversisporales</taxon>
        <taxon>Gigasporaceae</taxon>
        <taxon>Gigaspora</taxon>
    </lineage>
</organism>
<feature type="non-terminal residue" evidence="2">
    <location>
        <position position="1"/>
    </location>
</feature>
<accession>A0ABN7X246</accession>
<protein>
    <submittedName>
        <fullName evidence="2">13202_t:CDS:1</fullName>
    </submittedName>
</protein>
<dbReference type="EMBL" id="CAJVQB010077237">
    <property type="protein sequence ID" value="CAG8844829.1"/>
    <property type="molecule type" value="Genomic_DNA"/>
</dbReference>
<feature type="region of interest" description="Disordered" evidence="1">
    <location>
        <begin position="1"/>
        <end position="28"/>
    </location>
</feature>